<proteinExistence type="predicted"/>
<reference evidence="3 4" key="1">
    <citation type="submission" date="2020-08" db="EMBL/GenBank/DDBJ databases">
        <title>Cohnella phylogeny.</title>
        <authorList>
            <person name="Dunlap C."/>
        </authorList>
    </citation>
    <scope>NUCLEOTIDE SEQUENCE [LARGE SCALE GENOMIC DNA]</scope>
    <source>
        <strain evidence="3 4">DSM 28246</strain>
    </source>
</reference>
<name>A0A7X0VGN4_9BACL</name>
<dbReference type="GO" id="GO:0003700">
    <property type="term" value="F:DNA-binding transcription factor activity"/>
    <property type="evidence" value="ECO:0007669"/>
    <property type="project" value="InterPro"/>
</dbReference>
<evidence type="ECO:0000313" key="4">
    <source>
        <dbReference type="Proteomes" id="UP000547209"/>
    </source>
</evidence>
<accession>A0A7X0VGN4</accession>
<dbReference type="SUPFAM" id="SSF46955">
    <property type="entry name" value="Putative DNA-binding domain"/>
    <property type="match status" value="1"/>
</dbReference>
<dbReference type="Pfam" id="PF13411">
    <property type="entry name" value="MerR_1"/>
    <property type="match status" value="1"/>
</dbReference>
<comment type="caution">
    <text evidence="3">The sequence shown here is derived from an EMBL/GenBank/DDBJ whole genome shotgun (WGS) entry which is preliminary data.</text>
</comment>
<dbReference type="PANTHER" id="PTHR30204:SF82">
    <property type="entry name" value="TRANSCRIPTIONAL REGULATOR, MERR FAMILY"/>
    <property type="match status" value="1"/>
</dbReference>
<feature type="domain" description="HTH merR-type" evidence="2">
    <location>
        <begin position="1"/>
        <end position="71"/>
    </location>
</feature>
<evidence type="ECO:0000259" key="2">
    <source>
        <dbReference type="PROSITE" id="PS50937"/>
    </source>
</evidence>
<dbReference type="Proteomes" id="UP000547209">
    <property type="component" value="Unassembled WGS sequence"/>
</dbReference>
<protein>
    <submittedName>
        <fullName evidence="3">MerR family transcriptional regulator</fullName>
    </submittedName>
</protein>
<dbReference type="InterPro" id="IPR047057">
    <property type="entry name" value="MerR_fam"/>
</dbReference>
<keyword evidence="4" id="KW-1185">Reference proteome</keyword>
<sequence>MSYSVKEVAEMFRISPHTVRYYTDQELIPGVARDHNGRRMFDDAALGWLRTIIAFRSAGMSIDMIRHYLDLYNQGEETIPARYQLLVKQQQLTRQKLDDLTQQLEVINEKVQSYDGWIHLAGSTQNKNSGSDC</sequence>
<dbReference type="GO" id="GO:0003677">
    <property type="term" value="F:DNA binding"/>
    <property type="evidence" value="ECO:0007669"/>
    <property type="project" value="UniProtKB-KW"/>
</dbReference>
<gene>
    <name evidence="3" type="ORF">H7C19_14155</name>
</gene>
<dbReference type="CDD" id="cd01109">
    <property type="entry name" value="HTH_YyaN"/>
    <property type="match status" value="1"/>
</dbReference>
<dbReference type="EMBL" id="JACJVP010000024">
    <property type="protein sequence ID" value="MBB6671829.1"/>
    <property type="molecule type" value="Genomic_DNA"/>
</dbReference>
<evidence type="ECO:0000313" key="3">
    <source>
        <dbReference type="EMBL" id="MBB6671829.1"/>
    </source>
</evidence>
<dbReference type="Gene3D" id="1.10.1660.10">
    <property type="match status" value="1"/>
</dbReference>
<organism evidence="3 4">
    <name type="scientific">Cohnella nanjingensis</name>
    <dbReference type="NCBI Taxonomy" id="1387779"/>
    <lineage>
        <taxon>Bacteria</taxon>
        <taxon>Bacillati</taxon>
        <taxon>Bacillota</taxon>
        <taxon>Bacilli</taxon>
        <taxon>Bacillales</taxon>
        <taxon>Paenibacillaceae</taxon>
        <taxon>Cohnella</taxon>
    </lineage>
</organism>
<dbReference type="InterPro" id="IPR009061">
    <property type="entry name" value="DNA-bd_dom_put_sf"/>
</dbReference>
<dbReference type="RefSeq" id="WP_185143311.1">
    <property type="nucleotide sequence ID" value="NZ_JACJVP010000024.1"/>
</dbReference>
<dbReference type="SMART" id="SM00422">
    <property type="entry name" value="HTH_MERR"/>
    <property type="match status" value="1"/>
</dbReference>
<keyword evidence="1" id="KW-0238">DNA-binding</keyword>
<dbReference type="PANTHER" id="PTHR30204">
    <property type="entry name" value="REDOX-CYCLING DRUG-SENSING TRANSCRIPTIONAL ACTIVATOR SOXR"/>
    <property type="match status" value="1"/>
</dbReference>
<dbReference type="InterPro" id="IPR000551">
    <property type="entry name" value="MerR-type_HTH_dom"/>
</dbReference>
<dbReference type="PROSITE" id="PS50937">
    <property type="entry name" value="HTH_MERR_2"/>
    <property type="match status" value="1"/>
</dbReference>
<evidence type="ECO:0000256" key="1">
    <source>
        <dbReference type="ARBA" id="ARBA00023125"/>
    </source>
</evidence>
<dbReference type="AlphaFoldDB" id="A0A7X0VGN4"/>